<name>A0A6J6MJV5_9ZZZZ</name>
<gene>
    <name evidence="1" type="ORF">UFOPK2312_00748</name>
</gene>
<protein>
    <submittedName>
        <fullName evidence="1">Unannotated protein</fullName>
    </submittedName>
</protein>
<dbReference type="AlphaFoldDB" id="A0A6J6MJV5"/>
<accession>A0A6J6MJV5</accession>
<evidence type="ECO:0000313" key="1">
    <source>
        <dbReference type="EMBL" id="CAB4674242.1"/>
    </source>
</evidence>
<organism evidence="1">
    <name type="scientific">freshwater metagenome</name>
    <dbReference type="NCBI Taxonomy" id="449393"/>
    <lineage>
        <taxon>unclassified sequences</taxon>
        <taxon>metagenomes</taxon>
        <taxon>ecological metagenomes</taxon>
    </lineage>
</organism>
<reference evidence="1" key="1">
    <citation type="submission" date="2020-05" db="EMBL/GenBank/DDBJ databases">
        <authorList>
            <person name="Chiriac C."/>
            <person name="Salcher M."/>
            <person name="Ghai R."/>
            <person name="Kavagutti S V."/>
        </authorList>
    </citation>
    <scope>NUCLEOTIDE SEQUENCE</scope>
</reference>
<sequence>MLQIRLVDGIDRKTLTSEQDSNAARYLESDHISYSHWSQGRVVLTQSGRLIADRIVRELMV</sequence>
<dbReference type="EMBL" id="CAEZWY010000079">
    <property type="protein sequence ID" value="CAB4674242.1"/>
    <property type="molecule type" value="Genomic_DNA"/>
</dbReference>
<proteinExistence type="predicted"/>